<name>A0A665V249_ECHNA</name>
<dbReference type="Ensembl" id="ENSENLT00000026521.1">
    <property type="protein sequence ID" value="ENSENLP00000025710.1"/>
    <property type="gene ID" value="ENSENLG00000011586.1"/>
</dbReference>
<reference evidence="1" key="2">
    <citation type="submission" date="2025-08" db="UniProtKB">
        <authorList>
            <consortium name="Ensembl"/>
        </authorList>
    </citation>
    <scope>IDENTIFICATION</scope>
</reference>
<proteinExistence type="predicted"/>
<accession>A0A665V249</accession>
<dbReference type="InParanoid" id="A0A665V249"/>
<dbReference type="AlphaFoldDB" id="A0A665V249"/>
<reference evidence="1" key="1">
    <citation type="submission" date="2021-04" db="EMBL/GenBank/DDBJ databases">
        <authorList>
            <consortium name="Wellcome Sanger Institute Data Sharing"/>
        </authorList>
    </citation>
    <scope>NUCLEOTIDE SEQUENCE [LARGE SCALE GENOMIC DNA]</scope>
</reference>
<dbReference type="Proteomes" id="UP000472264">
    <property type="component" value="Chromosome 19"/>
</dbReference>
<evidence type="ECO:0000313" key="1">
    <source>
        <dbReference type="Ensembl" id="ENSENLP00000025710.1"/>
    </source>
</evidence>
<evidence type="ECO:0000313" key="2">
    <source>
        <dbReference type="Proteomes" id="UP000472264"/>
    </source>
</evidence>
<organism evidence="1 2">
    <name type="scientific">Echeneis naucrates</name>
    <name type="common">Live sharksucker</name>
    <dbReference type="NCBI Taxonomy" id="173247"/>
    <lineage>
        <taxon>Eukaryota</taxon>
        <taxon>Metazoa</taxon>
        <taxon>Chordata</taxon>
        <taxon>Craniata</taxon>
        <taxon>Vertebrata</taxon>
        <taxon>Euteleostomi</taxon>
        <taxon>Actinopterygii</taxon>
        <taxon>Neopterygii</taxon>
        <taxon>Teleostei</taxon>
        <taxon>Neoteleostei</taxon>
        <taxon>Acanthomorphata</taxon>
        <taxon>Carangaria</taxon>
        <taxon>Carangiformes</taxon>
        <taxon>Echeneidae</taxon>
        <taxon>Echeneis</taxon>
    </lineage>
</organism>
<keyword evidence="2" id="KW-1185">Reference proteome</keyword>
<reference evidence="1" key="3">
    <citation type="submission" date="2025-09" db="UniProtKB">
        <authorList>
            <consortium name="Ensembl"/>
        </authorList>
    </citation>
    <scope>IDENTIFICATION</scope>
</reference>
<protein>
    <submittedName>
        <fullName evidence="1">Uncharacterized protein</fullName>
    </submittedName>
</protein>
<dbReference type="PANTHER" id="PTHR34488">
    <property type="entry name" value="SI:CH211-245H14.1-RELATED"/>
    <property type="match status" value="1"/>
</dbReference>
<sequence length="141" mass="15871">LDKATDHTGESSVAILFCPITSRFETDISAALSDTAGKTYLQRHKVIVVAMHHTFDPDYTLPNSRVAMAPIALLVDCLFYEGEGLLRCDRNKKAYQAVRKEVITRYTLFSLKNEKSALWAWTSHTGHGNLLLCMCMTIKFD</sequence>
<dbReference type="OMA" id="KCPRNSK"/>
<dbReference type="PANTHER" id="PTHR34488:SF1">
    <property type="entry name" value="SI:CH211-245H14.1-RELATED"/>
    <property type="match status" value="1"/>
</dbReference>